<feature type="transmembrane region" description="Helical" evidence="6">
    <location>
        <begin position="286"/>
        <end position="307"/>
    </location>
</feature>
<dbReference type="PANTHER" id="PTHR43738">
    <property type="entry name" value="ABC TRANSPORTER, MEMBRANE PROTEIN"/>
    <property type="match status" value="1"/>
</dbReference>
<evidence type="ECO:0000313" key="9">
    <source>
        <dbReference type="EMBL" id="TDP32580.1"/>
    </source>
</evidence>
<keyword evidence="4 6" id="KW-1133">Transmembrane helix</keyword>
<accession>A0A4R6P679</accession>
<evidence type="ECO:0000256" key="4">
    <source>
        <dbReference type="ARBA" id="ARBA00022989"/>
    </source>
</evidence>
<evidence type="ECO:0000256" key="3">
    <source>
        <dbReference type="ARBA" id="ARBA00022692"/>
    </source>
</evidence>
<organism evidence="9 10">
    <name type="scientific">Idiomarina aquatica</name>
    <dbReference type="NCBI Taxonomy" id="1327752"/>
    <lineage>
        <taxon>Bacteria</taxon>
        <taxon>Pseudomonadati</taxon>
        <taxon>Pseudomonadota</taxon>
        <taxon>Gammaproteobacteria</taxon>
        <taxon>Alteromonadales</taxon>
        <taxon>Idiomarinaceae</taxon>
        <taxon>Idiomarina</taxon>
    </lineage>
</organism>
<dbReference type="InterPro" id="IPR003838">
    <property type="entry name" value="ABC3_permease_C"/>
</dbReference>
<evidence type="ECO:0000256" key="2">
    <source>
        <dbReference type="ARBA" id="ARBA00022475"/>
    </source>
</evidence>
<dbReference type="AlphaFoldDB" id="A0A4R6P679"/>
<protein>
    <submittedName>
        <fullName evidence="9">Putative ABC transport system permease protein</fullName>
    </submittedName>
</protein>
<comment type="caution">
    <text evidence="9">The sequence shown here is derived from an EMBL/GenBank/DDBJ whole genome shotgun (WGS) entry which is preliminary data.</text>
</comment>
<comment type="subcellular location">
    <subcellularLocation>
        <location evidence="1">Cell membrane</location>
        <topology evidence="1">Multi-pass membrane protein</topology>
    </subcellularLocation>
</comment>
<name>A0A4R6P679_9GAMM</name>
<feature type="domain" description="MacB-like periplasmic core" evidence="8">
    <location>
        <begin position="18"/>
        <end position="205"/>
    </location>
</feature>
<feature type="domain" description="ABC3 transporter permease C-terminal" evidence="7">
    <location>
        <begin position="287"/>
        <end position="404"/>
    </location>
</feature>
<evidence type="ECO:0000259" key="7">
    <source>
        <dbReference type="Pfam" id="PF02687"/>
    </source>
</evidence>
<dbReference type="InterPro" id="IPR025857">
    <property type="entry name" value="MacB_PCD"/>
</dbReference>
<feature type="transmembrane region" description="Helical" evidence="6">
    <location>
        <begin position="379"/>
        <end position="398"/>
    </location>
</feature>
<keyword evidence="3 6" id="KW-0812">Transmembrane</keyword>
<dbReference type="Pfam" id="PF12704">
    <property type="entry name" value="MacB_PCD"/>
    <property type="match status" value="1"/>
</dbReference>
<dbReference type="InterPro" id="IPR051125">
    <property type="entry name" value="ABC-4/HrtB_transporter"/>
</dbReference>
<dbReference type="Pfam" id="PF02687">
    <property type="entry name" value="FtsX"/>
    <property type="match status" value="1"/>
</dbReference>
<evidence type="ECO:0000259" key="8">
    <source>
        <dbReference type="Pfam" id="PF12704"/>
    </source>
</evidence>
<sequence>MFKLALKSLLNRKTSVILTVVAIAVSVALLLAVERVKEQVQQNFANTVSGTDLIIGPRSSQTQLLLASIFHIGSMTNAMSWDSYENIAGRDEVDWAVPISLGDSVQGLPVVATTEGYVKHYRYADKQTLNVIQGRWFADNEQAVLGAEAAKTLGLAVGDQLTIAHGSGGLSFSEHDQHPIAVVGVLARTGTPVDQAVFVSLETIETVHGIEPGSAEHADNHQHEGHEHPAESITAALLGLKVKPLALRLQREINTYEKEPLTALMPGMTLQQLWKTLNVFEQTLNGMSAIVVFIGLIGMLTILLASLRERRREMAVLRAVGAGPLTLFSLLVTEAVLVTLFATFAGLALLYTLQWSLMDFIHSQTGILFSLNLPTPAEWWRMGLVVIAGFLLSLIPAWRAYRQSLSDGLTVKV</sequence>
<evidence type="ECO:0000256" key="6">
    <source>
        <dbReference type="SAM" id="Phobius"/>
    </source>
</evidence>
<evidence type="ECO:0000256" key="1">
    <source>
        <dbReference type="ARBA" id="ARBA00004651"/>
    </source>
</evidence>
<keyword evidence="10" id="KW-1185">Reference proteome</keyword>
<keyword evidence="5 6" id="KW-0472">Membrane</keyword>
<dbReference type="OrthoDB" id="9784014at2"/>
<dbReference type="PANTHER" id="PTHR43738:SF2">
    <property type="entry name" value="ABC TRANSPORTER PERMEASE"/>
    <property type="match status" value="1"/>
</dbReference>
<evidence type="ECO:0000313" key="10">
    <source>
        <dbReference type="Proteomes" id="UP000295531"/>
    </source>
</evidence>
<dbReference type="Proteomes" id="UP000295531">
    <property type="component" value="Unassembled WGS sequence"/>
</dbReference>
<proteinExistence type="predicted"/>
<feature type="transmembrane region" description="Helical" evidence="6">
    <location>
        <begin position="327"/>
        <end position="351"/>
    </location>
</feature>
<dbReference type="GO" id="GO:0005886">
    <property type="term" value="C:plasma membrane"/>
    <property type="evidence" value="ECO:0007669"/>
    <property type="project" value="UniProtKB-SubCell"/>
</dbReference>
<evidence type="ECO:0000256" key="5">
    <source>
        <dbReference type="ARBA" id="ARBA00023136"/>
    </source>
</evidence>
<keyword evidence="2" id="KW-1003">Cell membrane</keyword>
<reference evidence="9 10" key="1">
    <citation type="submission" date="2019-03" db="EMBL/GenBank/DDBJ databases">
        <title>Freshwater and sediment microbial communities from various areas in North America, analyzing microbe dynamics in response to fracking.</title>
        <authorList>
            <person name="Lamendella R."/>
        </authorList>
    </citation>
    <scope>NUCLEOTIDE SEQUENCE [LARGE SCALE GENOMIC DNA]</scope>
    <source>
        <strain evidence="9 10">18_TX</strain>
    </source>
</reference>
<dbReference type="EMBL" id="SNXI01000009">
    <property type="protein sequence ID" value="TDP32580.1"/>
    <property type="molecule type" value="Genomic_DNA"/>
</dbReference>
<gene>
    <name evidence="9" type="ORF">DEU29_1099</name>
</gene>
<dbReference type="RefSeq" id="WP_133539835.1">
    <property type="nucleotide sequence ID" value="NZ_SNXI01000009.1"/>
</dbReference>